<dbReference type="EMBL" id="AVOT02038447">
    <property type="protein sequence ID" value="MBW0533326.1"/>
    <property type="molecule type" value="Genomic_DNA"/>
</dbReference>
<dbReference type="Gene3D" id="1.10.340.70">
    <property type="match status" value="1"/>
</dbReference>
<evidence type="ECO:0000313" key="4">
    <source>
        <dbReference type="Proteomes" id="UP000765509"/>
    </source>
</evidence>
<gene>
    <name evidence="3" type="ORF">O181_073041</name>
</gene>
<dbReference type="Proteomes" id="UP000765509">
    <property type="component" value="Unassembled WGS sequence"/>
</dbReference>
<dbReference type="InterPro" id="IPR041588">
    <property type="entry name" value="Integrase_H2C2"/>
</dbReference>
<dbReference type="OrthoDB" id="2505850at2759"/>
<protein>
    <recommendedName>
        <fullName evidence="2">Integrase zinc-binding domain-containing protein</fullName>
    </recommendedName>
</protein>
<feature type="region of interest" description="Disordered" evidence="1">
    <location>
        <begin position="1"/>
        <end position="28"/>
    </location>
</feature>
<evidence type="ECO:0000259" key="2">
    <source>
        <dbReference type="Pfam" id="PF17921"/>
    </source>
</evidence>
<dbReference type="Pfam" id="PF17921">
    <property type="entry name" value="Integrase_H2C2"/>
    <property type="match status" value="1"/>
</dbReference>
<keyword evidence="4" id="KW-1185">Reference proteome</keyword>
<feature type="region of interest" description="Disordered" evidence="1">
    <location>
        <begin position="99"/>
        <end position="130"/>
    </location>
</feature>
<accession>A0A9Q3F3U7</accession>
<proteinExistence type="predicted"/>
<evidence type="ECO:0000313" key="3">
    <source>
        <dbReference type="EMBL" id="MBW0533326.1"/>
    </source>
</evidence>
<sequence length="171" mass="20353">MQDGLSRRTQSEDEEKEKSDFDEKEECIKPHPGFGVKYNSIIKLAGIKLPSKKKGFWKRMVEYLNTFKRPFGSKEDDFKRFKRNSSTFLFEEGQLKRRNKPNPQIVVSSKSSQRRILKSSNEEMGHRGENETYRRVKERFWWEGMKKIVKNESNLVKLFKTEVLSFTSKLF</sequence>
<name>A0A9Q3F3U7_9BASI</name>
<dbReference type="AlphaFoldDB" id="A0A9Q3F3U7"/>
<reference evidence="3" key="1">
    <citation type="submission" date="2021-03" db="EMBL/GenBank/DDBJ databases">
        <title>Draft genome sequence of rust myrtle Austropuccinia psidii MF-1, a brazilian biotype.</title>
        <authorList>
            <person name="Quecine M.C."/>
            <person name="Pachon D.M.R."/>
            <person name="Bonatelli M.L."/>
            <person name="Correr F.H."/>
            <person name="Franceschini L.M."/>
            <person name="Leite T.F."/>
            <person name="Margarido G.R.A."/>
            <person name="Almeida C.A."/>
            <person name="Ferrarezi J.A."/>
            <person name="Labate C.A."/>
        </authorList>
    </citation>
    <scope>NUCLEOTIDE SEQUENCE</scope>
    <source>
        <strain evidence="3">MF-1</strain>
    </source>
</reference>
<evidence type="ECO:0000256" key="1">
    <source>
        <dbReference type="SAM" id="MobiDB-lite"/>
    </source>
</evidence>
<feature type="compositionally biased region" description="Polar residues" evidence="1">
    <location>
        <begin position="101"/>
        <end position="111"/>
    </location>
</feature>
<comment type="caution">
    <text evidence="3">The sequence shown here is derived from an EMBL/GenBank/DDBJ whole genome shotgun (WGS) entry which is preliminary data.</text>
</comment>
<organism evidence="3 4">
    <name type="scientific">Austropuccinia psidii MF-1</name>
    <dbReference type="NCBI Taxonomy" id="1389203"/>
    <lineage>
        <taxon>Eukaryota</taxon>
        <taxon>Fungi</taxon>
        <taxon>Dikarya</taxon>
        <taxon>Basidiomycota</taxon>
        <taxon>Pucciniomycotina</taxon>
        <taxon>Pucciniomycetes</taxon>
        <taxon>Pucciniales</taxon>
        <taxon>Sphaerophragmiaceae</taxon>
        <taxon>Austropuccinia</taxon>
    </lineage>
</organism>
<feature type="compositionally biased region" description="Basic and acidic residues" evidence="1">
    <location>
        <begin position="120"/>
        <end position="130"/>
    </location>
</feature>
<feature type="domain" description="Integrase zinc-binding" evidence="2">
    <location>
        <begin position="110"/>
        <end position="151"/>
    </location>
</feature>